<evidence type="ECO:0000256" key="2">
    <source>
        <dbReference type="SAM" id="Phobius"/>
    </source>
</evidence>
<gene>
    <name evidence="3" type="ORF">METZ01_LOCUS324944</name>
</gene>
<evidence type="ECO:0000256" key="1">
    <source>
        <dbReference type="SAM" id="Coils"/>
    </source>
</evidence>
<dbReference type="AlphaFoldDB" id="A0A382PH26"/>
<sequence>MQLFLITKLRNKSLSFSLGPTSLSVLLAAVVISGLLIFQAGVNYMMDSTRGSFKTLYAQTAPIWSKEIEVQQKTLNELQESAENGLDALATKLSKLQARVMRLDALGSRLASFVEFSDIDFDISATPGLGGRDPKDALVSMQVDDFVTALEELNYKIQDRAEKLAAMESMLIDRTIQNQIPSGFPTKDGWISSTYGKRFDPLSGKLQFHQGV</sequence>
<dbReference type="EMBL" id="UINC01107023">
    <property type="protein sequence ID" value="SVC72090.1"/>
    <property type="molecule type" value="Genomic_DNA"/>
</dbReference>
<keyword evidence="2" id="KW-0812">Transmembrane</keyword>
<name>A0A382PH26_9ZZZZ</name>
<reference evidence="3" key="1">
    <citation type="submission" date="2018-05" db="EMBL/GenBank/DDBJ databases">
        <authorList>
            <person name="Lanie J.A."/>
            <person name="Ng W.-L."/>
            <person name="Kazmierczak K.M."/>
            <person name="Andrzejewski T.M."/>
            <person name="Davidsen T.M."/>
            <person name="Wayne K.J."/>
            <person name="Tettelin H."/>
            <person name="Glass J.I."/>
            <person name="Rusch D."/>
            <person name="Podicherti R."/>
            <person name="Tsui H.-C.T."/>
            <person name="Winkler M.E."/>
        </authorList>
    </citation>
    <scope>NUCLEOTIDE SEQUENCE</scope>
</reference>
<keyword evidence="1" id="KW-0175">Coiled coil</keyword>
<feature type="non-terminal residue" evidence="3">
    <location>
        <position position="212"/>
    </location>
</feature>
<keyword evidence="2" id="KW-0472">Membrane</keyword>
<evidence type="ECO:0000313" key="3">
    <source>
        <dbReference type="EMBL" id="SVC72090.1"/>
    </source>
</evidence>
<accession>A0A382PH26</accession>
<organism evidence="3">
    <name type="scientific">marine metagenome</name>
    <dbReference type="NCBI Taxonomy" id="408172"/>
    <lineage>
        <taxon>unclassified sequences</taxon>
        <taxon>metagenomes</taxon>
        <taxon>ecological metagenomes</taxon>
    </lineage>
</organism>
<protein>
    <submittedName>
        <fullName evidence="3">Uncharacterized protein</fullName>
    </submittedName>
</protein>
<feature type="transmembrane region" description="Helical" evidence="2">
    <location>
        <begin position="23"/>
        <end position="46"/>
    </location>
</feature>
<feature type="coiled-coil region" evidence="1">
    <location>
        <begin position="79"/>
        <end position="106"/>
    </location>
</feature>
<proteinExistence type="predicted"/>
<keyword evidence="2" id="KW-1133">Transmembrane helix</keyword>